<evidence type="ECO:0000256" key="1">
    <source>
        <dbReference type="SAM" id="SignalP"/>
    </source>
</evidence>
<name>A0A2N7IIJ9_9VIBR</name>
<feature type="signal peptide" evidence="1">
    <location>
        <begin position="1"/>
        <end position="22"/>
    </location>
</feature>
<protein>
    <recommendedName>
        <fullName evidence="4">Secreted protein</fullName>
    </recommendedName>
</protein>
<accession>A0A2N7IIJ9</accession>
<gene>
    <name evidence="2" type="ORF">BCT74_19400</name>
</gene>
<proteinExistence type="predicted"/>
<evidence type="ECO:0000313" key="3">
    <source>
        <dbReference type="Proteomes" id="UP000235746"/>
    </source>
</evidence>
<organism evidence="2 3">
    <name type="scientific">Vibrio lentus</name>
    <dbReference type="NCBI Taxonomy" id="136468"/>
    <lineage>
        <taxon>Bacteria</taxon>
        <taxon>Pseudomonadati</taxon>
        <taxon>Pseudomonadota</taxon>
        <taxon>Gammaproteobacteria</taxon>
        <taxon>Vibrionales</taxon>
        <taxon>Vibrionaceae</taxon>
        <taxon>Vibrio</taxon>
    </lineage>
</organism>
<feature type="chain" id="PRO_5014937928" description="Secreted protein" evidence="1">
    <location>
        <begin position="23"/>
        <end position="82"/>
    </location>
</feature>
<dbReference type="EMBL" id="MCYL01000011">
    <property type="protein sequence ID" value="PML57429.1"/>
    <property type="molecule type" value="Genomic_DNA"/>
</dbReference>
<comment type="caution">
    <text evidence="2">The sequence shown here is derived from an EMBL/GenBank/DDBJ whole genome shotgun (WGS) entry which is preliminary data.</text>
</comment>
<evidence type="ECO:0000313" key="2">
    <source>
        <dbReference type="EMBL" id="PML57429.1"/>
    </source>
</evidence>
<sequence>MYYLFAILCVLLSHNIAPFSNALMLQPSFLFRSVVTIARAVPVNYLMIFNRLWMIEVEGKAILKIGIKTESVVERMIRKSES</sequence>
<reference evidence="3" key="1">
    <citation type="submission" date="2016-07" db="EMBL/GenBank/DDBJ databases">
        <title>Nontailed viruses are major unrecognized killers of bacteria in the ocean.</title>
        <authorList>
            <person name="Kauffman K."/>
            <person name="Hussain F."/>
            <person name="Yang J."/>
            <person name="Arevalo P."/>
            <person name="Brown J."/>
            <person name="Cutler M."/>
            <person name="Kelly L."/>
            <person name="Polz M.F."/>
        </authorList>
    </citation>
    <scope>NUCLEOTIDE SEQUENCE [LARGE SCALE GENOMIC DNA]</scope>
    <source>
        <strain evidence="3">10N.261.51.B8</strain>
    </source>
</reference>
<keyword evidence="1" id="KW-0732">Signal</keyword>
<evidence type="ECO:0008006" key="4">
    <source>
        <dbReference type="Google" id="ProtNLM"/>
    </source>
</evidence>
<dbReference type="Proteomes" id="UP000235746">
    <property type="component" value="Unassembled WGS sequence"/>
</dbReference>
<dbReference type="AlphaFoldDB" id="A0A2N7IIJ9"/>